<gene>
    <name evidence="9" type="ORF">PAC_12436</name>
</gene>
<feature type="domain" description="RecA family profile 1" evidence="8">
    <location>
        <begin position="38"/>
        <end position="240"/>
    </location>
</feature>
<keyword evidence="5" id="KW-0234">DNA repair</keyword>
<evidence type="ECO:0000313" key="9">
    <source>
        <dbReference type="EMBL" id="CZR62539.1"/>
    </source>
</evidence>
<evidence type="ECO:0000256" key="1">
    <source>
        <dbReference type="ARBA" id="ARBA00004123"/>
    </source>
</evidence>
<feature type="compositionally biased region" description="Acidic residues" evidence="7">
    <location>
        <begin position="419"/>
        <end position="435"/>
    </location>
</feature>
<dbReference type="GO" id="GO:0000400">
    <property type="term" value="F:four-way junction DNA binding"/>
    <property type="evidence" value="ECO:0007669"/>
    <property type="project" value="TreeGrafter"/>
</dbReference>
<keyword evidence="3" id="KW-0227">DNA damage</keyword>
<keyword evidence="2" id="KW-0547">Nucleotide-binding</keyword>
<dbReference type="InterPro" id="IPR027417">
    <property type="entry name" value="P-loop_NTPase"/>
</dbReference>
<dbReference type="CDD" id="cd01393">
    <property type="entry name" value="RecA-like"/>
    <property type="match status" value="1"/>
</dbReference>
<dbReference type="EMBL" id="FJOG01000021">
    <property type="protein sequence ID" value="CZR62539.1"/>
    <property type="molecule type" value="Genomic_DNA"/>
</dbReference>
<dbReference type="GO" id="GO:0000707">
    <property type="term" value="P:meiotic DNA recombinase assembly"/>
    <property type="evidence" value="ECO:0007669"/>
    <property type="project" value="TreeGrafter"/>
</dbReference>
<dbReference type="AlphaFoldDB" id="A0A1L7XBY3"/>
<protein>
    <submittedName>
        <fullName evidence="9">Related to DNA repair protein rhp55</fullName>
    </submittedName>
</protein>
<keyword evidence="10" id="KW-1185">Reference proteome</keyword>
<dbReference type="PANTHER" id="PTHR46239">
    <property type="entry name" value="DNA REPAIR PROTEIN RAD51 HOMOLOG 3 RAD51C"/>
    <property type="match status" value="1"/>
</dbReference>
<evidence type="ECO:0000256" key="5">
    <source>
        <dbReference type="ARBA" id="ARBA00023204"/>
    </source>
</evidence>
<accession>A0A1L7XBY3</accession>
<comment type="subcellular location">
    <subcellularLocation>
        <location evidence="1">Nucleus</location>
    </subcellularLocation>
</comment>
<dbReference type="STRING" id="576137.A0A1L7XBY3"/>
<evidence type="ECO:0000256" key="2">
    <source>
        <dbReference type="ARBA" id="ARBA00022741"/>
    </source>
</evidence>
<evidence type="ECO:0000256" key="7">
    <source>
        <dbReference type="SAM" id="MobiDB-lite"/>
    </source>
</evidence>
<feature type="compositionally biased region" description="Acidic residues" evidence="7">
    <location>
        <begin position="377"/>
        <end position="401"/>
    </location>
</feature>
<feature type="compositionally biased region" description="Basic residues" evidence="7">
    <location>
        <begin position="342"/>
        <end position="351"/>
    </location>
</feature>
<dbReference type="GO" id="GO:0007131">
    <property type="term" value="P:reciprocal meiotic recombination"/>
    <property type="evidence" value="ECO:0007669"/>
    <property type="project" value="TreeGrafter"/>
</dbReference>
<feature type="region of interest" description="Disordered" evidence="7">
    <location>
        <begin position="1"/>
        <end position="27"/>
    </location>
</feature>
<dbReference type="GO" id="GO:0033063">
    <property type="term" value="C:Rad51B-Rad51C-Rad51D-XRCC2 complex"/>
    <property type="evidence" value="ECO:0007669"/>
    <property type="project" value="TreeGrafter"/>
</dbReference>
<sequence>MDYNSIHGPGISNFSSSSPHRMPTVSAAQALQDLKSSPTRCVSTGLPLLNCALQSREPVTSDAEPFYGGVSRGKLTEIYGPPGVGKTALGMQLTDSALRAGEGVVWVDASHPVSGRRLAQILASSTSSSPPPAGEELKSVHSLLEKLTHFSTPTLAHFIALFSQPTDTHPPTNTSLVIIDSFSTLIACAFPKNADSNTTPRKPGASNPSARKFDILKYITSTLQKLAATRNIAIVIMSQCVTKMRSGAGAGLVPSINITAWEQGLGCRLTLFRDWGWDDEDGKAIHNVRLAQVIKAEGVLIPENKPRIIAFSILTSGLVPVTPPTLPTNLIPTSTFVSPTKRSPHPLSHSHTHPDPVASQTLPILPTPSTKRKLTDTDFEIPDSDEDDEDYDWAEEDEEELPPPPPQWQGSEDVLGPGAEEDAEFEKDEELDELAGDTGDPRDSMERINNLGVDHGPARFDGDFASLPTAEPEDGGRPGGNGLRPAASLMIANSDSEDELA</sequence>
<dbReference type="PROSITE" id="PS50162">
    <property type="entry name" value="RECA_2"/>
    <property type="match status" value="1"/>
</dbReference>
<dbReference type="GO" id="GO:0140664">
    <property type="term" value="F:ATP-dependent DNA damage sensor activity"/>
    <property type="evidence" value="ECO:0007669"/>
    <property type="project" value="InterPro"/>
</dbReference>
<dbReference type="GO" id="GO:0033065">
    <property type="term" value="C:Rad51C-XRCC3 complex"/>
    <property type="evidence" value="ECO:0007669"/>
    <property type="project" value="TreeGrafter"/>
</dbReference>
<organism evidence="9 10">
    <name type="scientific">Phialocephala subalpina</name>
    <dbReference type="NCBI Taxonomy" id="576137"/>
    <lineage>
        <taxon>Eukaryota</taxon>
        <taxon>Fungi</taxon>
        <taxon>Dikarya</taxon>
        <taxon>Ascomycota</taxon>
        <taxon>Pezizomycotina</taxon>
        <taxon>Leotiomycetes</taxon>
        <taxon>Helotiales</taxon>
        <taxon>Mollisiaceae</taxon>
        <taxon>Phialocephala</taxon>
        <taxon>Phialocephala fortinii species complex</taxon>
    </lineage>
</organism>
<dbReference type="PANTHER" id="PTHR46239:SF1">
    <property type="entry name" value="DNA REPAIR PROTEIN RAD51 HOMOLOG 3"/>
    <property type="match status" value="1"/>
</dbReference>
<dbReference type="SUPFAM" id="SSF52540">
    <property type="entry name" value="P-loop containing nucleoside triphosphate hydrolases"/>
    <property type="match status" value="1"/>
</dbReference>
<evidence type="ECO:0000259" key="8">
    <source>
        <dbReference type="PROSITE" id="PS50162"/>
    </source>
</evidence>
<proteinExistence type="predicted"/>
<dbReference type="InterPro" id="IPR052093">
    <property type="entry name" value="HR_Repair_Mediator"/>
</dbReference>
<reference evidence="9 10" key="1">
    <citation type="submission" date="2016-03" db="EMBL/GenBank/DDBJ databases">
        <authorList>
            <person name="Ploux O."/>
        </authorList>
    </citation>
    <scope>NUCLEOTIDE SEQUENCE [LARGE SCALE GENOMIC DNA]</scope>
    <source>
        <strain evidence="9 10">UAMH 11012</strain>
    </source>
</reference>
<dbReference type="GO" id="GO:0005657">
    <property type="term" value="C:replication fork"/>
    <property type="evidence" value="ECO:0007669"/>
    <property type="project" value="TreeGrafter"/>
</dbReference>
<dbReference type="Gene3D" id="3.40.50.300">
    <property type="entry name" value="P-loop containing nucleotide triphosphate hydrolases"/>
    <property type="match status" value="1"/>
</dbReference>
<evidence type="ECO:0000256" key="4">
    <source>
        <dbReference type="ARBA" id="ARBA00022840"/>
    </source>
</evidence>
<dbReference type="InterPro" id="IPR020588">
    <property type="entry name" value="RecA_ATP-bd"/>
</dbReference>
<name>A0A1L7XBY3_9HELO</name>
<dbReference type="Proteomes" id="UP000184330">
    <property type="component" value="Unassembled WGS sequence"/>
</dbReference>
<evidence type="ECO:0000256" key="6">
    <source>
        <dbReference type="ARBA" id="ARBA00023242"/>
    </source>
</evidence>
<dbReference type="GO" id="GO:0008821">
    <property type="term" value="F:crossover junction DNA endonuclease activity"/>
    <property type="evidence" value="ECO:0007669"/>
    <property type="project" value="TreeGrafter"/>
</dbReference>
<evidence type="ECO:0000313" key="10">
    <source>
        <dbReference type="Proteomes" id="UP000184330"/>
    </source>
</evidence>
<evidence type="ECO:0000256" key="3">
    <source>
        <dbReference type="ARBA" id="ARBA00022763"/>
    </source>
</evidence>
<feature type="region of interest" description="Disordered" evidence="7">
    <location>
        <begin position="330"/>
        <end position="501"/>
    </location>
</feature>
<keyword evidence="4" id="KW-0067">ATP-binding</keyword>
<keyword evidence="6" id="KW-0539">Nucleus</keyword>
<dbReference type="GO" id="GO:0005524">
    <property type="term" value="F:ATP binding"/>
    <property type="evidence" value="ECO:0007669"/>
    <property type="project" value="UniProtKB-KW"/>
</dbReference>
<dbReference type="OrthoDB" id="5957327at2759"/>